<evidence type="ECO:0000256" key="3">
    <source>
        <dbReference type="ARBA" id="ARBA00023082"/>
    </source>
</evidence>
<dbReference type="Gene3D" id="1.10.10.10">
    <property type="entry name" value="Winged helix-like DNA-binding domain superfamily/Winged helix DNA-binding domain"/>
    <property type="match status" value="1"/>
</dbReference>
<dbReference type="Pfam" id="PF08281">
    <property type="entry name" value="Sigma70_r4_2"/>
    <property type="match status" value="1"/>
</dbReference>
<name>A0ABS5I3A4_9GAMM</name>
<dbReference type="Gene3D" id="1.10.1740.10">
    <property type="match status" value="1"/>
</dbReference>
<keyword evidence="8" id="KW-1185">Reference proteome</keyword>
<dbReference type="NCBIfam" id="TIGR02937">
    <property type="entry name" value="sigma70-ECF"/>
    <property type="match status" value="1"/>
</dbReference>
<reference evidence="7 8" key="1">
    <citation type="submission" date="2020-02" db="EMBL/GenBank/DDBJ databases">
        <title>Shewanella WXL01 sp. nov., a marine bacterium isolated from green algae in Luhuitou Fringing Reef (Northern South China Sea).</title>
        <authorList>
            <person name="Wang X."/>
        </authorList>
    </citation>
    <scope>NUCLEOTIDE SEQUENCE [LARGE SCALE GENOMIC DNA]</scope>
    <source>
        <strain evidence="7 8">MCCC 1A01895</strain>
    </source>
</reference>
<dbReference type="InterPro" id="IPR013249">
    <property type="entry name" value="RNA_pol_sigma70_r4_t2"/>
</dbReference>
<evidence type="ECO:0000313" key="7">
    <source>
        <dbReference type="EMBL" id="MBR9728501.1"/>
    </source>
</evidence>
<feature type="domain" description="RNA polymerase sigma-70 region 2" evidence="5">
    <location>
        <begin position="36"/>
        <end position="98"/>
    </location>
</feature>
<evidence type="ECO:0000256" key="4">
    <source>
        <dbReference type="ARBA" id="ARBA00023163"/>
    </source>
</evidence>
<dbReference type="InterPro" id="IPR013324">
    <property type="entry name" value="RNA_pol_sigma_r3/r4-like"/>
</dbReference>
<dbReference type="Pfam" id="PF04542">
    <property type="entry name" value="Sigma70_r2"/>
    <property type="match status" value="1"/>
</dbReference>
<dbReference type="SUPFAM" id="SSF88946">
    <property type="entry name" value="Sigma2 domain of RNA polymerase sigma factors"/>
    <property type="match status" value="1"/>
</dbReference>
<sequence>MKRSEDIDINTLDNLTSDSQLATLAANGDKSAFHQLYLRHHQRVYAISFRFAGQHALAEEVTQECFIRLWNKIDQFNQSSQFTTWLHRLCVRQAINTMKVQHTFWQRFLPFQDNDSLIEPCEQAAEYHQLDKYICRLPKQMRIVFVLIAIEGYQHNDVAQLLGIAQGTSKNHYFKAKQLLQEMLS</sequence>
<evidence type="ECO:0000256" key="1">
    <source>
        <dbReference type="ARBA" id="ARBA00010641"/>
    </source>
</evidence>
<accession>A0ABS5I3A4</accession>
<dbReference type="RefSeq" id="WP_153664044.1">
    <property type="nucleotide sequence ID" value="NZ_JAAIKR010000010.1"/>
</dbReference>
<dbReference type="InterPro" id="IPR036388">
    <property type="entry name" value="WH-like_DNA-bd_sf"/>
</dbReference>
<dbReference type="SUPFAM" id="SSF88659">
    <property type="entry name" value="Sigma3 and sigma4 domains of RNA polymerase sigma factors"/>
    <property type="match status" value="1"/>
</dbReference>
<keyword evidence="4" id="KW-0804">Transcription</keyword>
<dbReference type="InterPro" id="IPR039425">
    <property type="entry name" value="RNA_pol_sigma-70-like"/>
</dbReference>
<dbReference type="EMBL" id="JAAIKR010000010">
    <property type="protein sequence ID" value="MBR9728501.1"/>
    <property type="molecule type" value="Genomic_DNA"/>
</dbReference>
<protein>
    <submittedName>
        <fullName evidence="7">RNA polymerase sigma factor</fullName>
    </submittedName>
</protein>
<gene>
    <name evidence="7" type="ORF">G3R48_10995</name>
</gene>
<comment type="caution">
    <text evidence="7">The sequence shown here is derived from an EMBL/GenBank/DDBJ whole genome shotgun (WGS) entry which is preliminary data.</text>
</comment>
<proteinExistence type="inferred from homology"/>
<evidence type="ECO:0000259" key="6">
    <source>
        <dbReference type="Pfam" id="PF08281"/>
    </source>
</evidence>
<evidence type="ECO:0000259" key="5">
    <source>
        <dbReference type="Pfam" id="PF04542"/>
    </source>
</evidence>
<keyword evidence="2" id="KW-0805">Transcription regulation</keyword>
<dbReference type="PANTHER" id="PTHR43133:SF46">
    <property type="entry name" value="RNA POLYMERASE SIGMA-70 FACTOR ECF SUBFAMILY"/>
    <property type="match status" value="1"/>
</dbReference>
<comment type="similarity">
    <text evidence="1">Belongs to the sigma-70 factor family. ECF subfamily.</text>
</comment>
<dbReference type="InterPro" id="IPR014284">
    <property type="entry name" value="RNA_pol_sigma-70_dom"/>
</dbReference>
<evidence type="ECO:0000256" key="2">
    <source>
        <dbReference type="ARBA" id="ARBA00023015"/>
    </source>
</evidence>
<keyword evidence="3" id="KW-0731">Sigma factor</keyword>
<dbReference type="Proteomes" id="UP000811844">
    <property type="component" value="Unassembled WGS sequence"/>
</dbReference>
<evidence type="ECO:0000313" key="8">
    <source>
        <dbReference type="Proteomes" id="UP000811844"/>
    </source>
</evidence>
<feature type="domain" description="RNA polymerase sigma factor 70 region 4 type 2" evidence="6">
    <location>
        <begin position="129"/>
        <end position="180"/>
    </location>
</feature>
<dbReference type="PANTHER" id="PTHR43133">
    <property type="entry name" value="RNA POLYMERASE ECF-TYPE SIGMA FACTO"/>
    <property type="match status" value="1"/>
</dbReference>
<dbReference type="InterPro" id="IPR013325">
    <property type="entry name" value="RNA_pol_sigma_r2"/>
</dbReference>
<dbReference type="InterPro" id="IPR007627">
    <property type="entry name" value="RNA_pol_sigma70_r2"/>
</dbReference>
<organism evidence="7 8">
    <name type="scientific">Shewanella intestini</name>
    <dbReference type="NCBI Taxonomy" id="2017544"/>
    <lineage>
        <taxon>Bacteria</taxon>
        <taxon>Pseudomonadati</taxon>
        <taxon>Pseudomonadota</taxon>
        <taxon>Gammaproteobacteria</taxon>
        <taxon>Alteromonadales</taxon>
        <taxon>Shewanellaceae</taxon>
        <taxon>Shewanella</taxon>
    </lineage>
</organism>